<dbReference type="AlphaFoldDB" id="G8BRV5"/>
<dbReference type="FunFam" id="2.60.40.790:FF:000064">
    <property type="entry name" value="Protein SHQ1"/>
    <property type="match status" value="1"/>
</dbReference>
<dbReference type="InterPro" id="IPR007009">
    <property type="entry name" value="Shq1_C"/>
</dbReference>
<dbReference type="InterPro" id="IPR008978">
    <property type="entry name" value="HSP20-like_chaperone"/>
</dbReference>
<dbReference type="EMBL" id="HE612858">
    <property type="protein sequence ID" value="CCE62481.1"/>
    <property type="molecule type" value="Genomic_DNA"/>
</dbReference>
<evidence type="ECO:0000256" key="1">
    <source>
        <dbReference type="ARBA" id="ARBA00005607"/>
    </source>
</evidence>
<dbReference type="GO" id="GO:0000493">
    <property type="term" value="P:box H/ACA snoRNP assembly"/>
    <property type="evidence" value="ECO:0007669"/>
    <property type="project" value="EnsemblFungi"/>
</dbReference>
<dbReference type="Pfam" id="PF04925">
    <property type="entry name" value="SHQ1"/>
    <property type="match status" value="1"/>
</dbReference>
<protein>
    <recommendedName>
        <fullName evidence="2">CS domain-containing protein</fullName>
    </recommendedName>
</protein>
<organism evidence="3 4">
    <name type="scientific">Tetrapisispora phaffii (strain ATCC 24235 / CBS 4417 / NBRC 1672 / NRRL Y-8282 / UCD 70-5)</name>
    <name type="common">Yeast</name>
    <name type="synonym">Fabospora phaffii</name>
    <dbReference type="NCBI Taxonomy" id="1071381"/>
    <lineage>
        <taxon>Eukaryota</taxon>
        <taxon>Fungi</taxon>
        <taxon>Dikarya</taxon>
        <taxon>Ascomycota</taxon>
        <taxon>Saccharomycotina</taxon>
        <taxon>Saccharomycetes</taxon>
        <taxon>Saccharomycetales</taxon>
        <taxon>Saccharomycetaceae</taxon>
        <taxon>Tetrapisispora</taxon>
    </lineage>
</organism>
<dbReference type="InterPro" id="IPR039742">
    <property type="entry name" value="Shq1"/>
</dbReference>
<dbReference type="GO" id="GO:0051082">
    <property type="term" value="F:unfolded protein binding"/>
    <property type="evidence" value="ECO:0007669"/>
    <property type="project" value="EnsemblFungi"/>
</dbReference>
<dbReference type="GeneID" id="11534087"/>
<feature type="domain" description="CS" evidence="2">
    <location>
        <begin position="1"/>
        <end position="91"/>
    </location>
</feature>
<dbReference type="GO" id="GO:0005829">
    <property type="term" value="C:cytosol"/>
    <property type="evidence" value="ECO:0007669"/>
    <property type="project" value="EnsemblFungi"/>
</dbReference>
<sequence length="499" mass="57527">MITPSFKVSQTDEFVIIDVKISSIRFNAPGMEIVATDNVLVFHLAPYYLRLRFPHNLVDDERAKAEYKAADESIHIEIPKEEKGQYFEDLDFPSKLLAREGDIIGADKLTKLKDTKQAKGPLIQEVGSSNNINNEVKEIGLSGEQFNWEIEQSVSENLSSSLLHATYGFDNLYSSDILLSVANGNDINELDEPEKATAKERVEERLRKENLKFDPEYYVADLMLLKHGSEDDLELNGIKEIMNFTPNVIDQYLKWVKEIGNQDSSMPIEFTEKEQEQMQKNLPKKEYLVKDLKPLYVTILSVLFAYIFEQMENTGNHQTESAWTIGKLCPQISFLDQQLELNDEPQISIMNQNSSKNSIIRSCVISGVKRALSYPLHRNLELTLKVWKYVYYILRGGKRLVIRCLLDVHEIFRFHDVYYVYNKVLLNDLCSWFISNGNENVIRSLAVEVNNELGQVTPEQISFDCISDFNPETGEPLWENMTLKEMEILAEDEYRETAE</sequence>
<dbReference type="eggNOG" id="KOG3247">
    <property type="taxonomic scope" value="Eukaryota"/>
</dbReference>
<reference evidence="3 4" key="1">
    <citation type="journal article" date="2011" name="Proc. Natl. Acad. Sci. U.S.A.">
        <title>Evolutionary erosion of yeast sex chromosomes by mating-type switching accidents.</title>
        <authorList>
            <person name="Gordon J.L."/>
            <person name="Armisen D."/>
            <person name="Proux-Wera E."/>
            <person name="Oheigeartaigh S.S."/>
            <person name="Byrne K.P."/>
            <person name="Wolfe K.H."/>
        </authorList>
    </citation>
    <scope>NUCLEOTIDE SEQUENCE [LARGE SCALE GENOMIC DNA]</scope>
    <source>
        <strain evidence="4">ATCC 24235 / CBS 4417 / NBRC 1672 / NRRL Y-8282 / UCD 70-5</strain>
    </source>
</reference>
<evidence type="ECO:0000259" key="2">
    <source>
        <dbReference type="PROSITE" id="PS51203"/>
    </source>
</evidence>
<dbReference type="GO" id="GO:0005654">
    <property type="term" value="C:nucleoplasm"/>
    <property type="evidence" value="ECO:0007669"/>
    <property type="project" value="EnsemblFungi"/>
</dbReference>
<comment type="similarity">
    <text evidence="1">Belongs to the SHQ1 family.</text>
</comment>
<evidence type="ECO:0000313" key="3">
    <source>
        <dbReference type="EMBL" id="CCE62481.1"/>
    </source>
</evidence>
<keyword evidence="4" id="KW-1185">Reference proteome</keyword>
<dbReference type="HOGENOM" id="CLU_030217_1_0_1"/>
<evidence type="ECO:0000313" key="4">
    <source>
        <dbReference type="Proteomes" id="UP000005666"/>
    </source>
</evidence>
<accession>G8BRV5</accession>
<name>G8BRV5_TETPH</name>
<dbReference type="OMA" id="HNIESAW"/>
<dbReference type="InterPro" id="IPR007052">
    <property type="entry name" value="CS_dom"/>
</dbReference>
<dbReference type="Pfam" id="PF21413">
    <property type="entry name" value="SHQ1-like_CS"/>
    <property type="match status" value="1"/>
</dbReference>
<dbReference type="InterPro" id="IPR048696">
    <property type="entry name" value="SHQ1-like_CS"/>
</dbReference>
<dbReference type="STRING" id="1071381.G8BRV5"/>
<gene>
    <name evidence="3" type="primary">TPHA0C03290</name>
    <name evidence="3" type="ordered locus">TPHA_0C03290</name>
</gene>
<dbReference type="RefSeq" id="XP_003684915.1">
    <property type="nucleotide sequence ID" value="XM_003684867.1"/>
</dbReference>
<dbReference type="SUPFAM" id="SSF49764">
    <property type="entry name" value="HSP20-like chaperones"/>
    <property type="match status" value="1"/>
</dbReference>
<dbReference type="PANTHER" id="PTHR12967">
    <property type="entry name" value="PROTEIN SHQ1 HOMOLOG"/>
    <property type="match status" value="1"/>
</dbReference>
<dbReference type="Gene3D" id="2.60.40.790">
    <property type="match status" value="1"/>
</dbReference>
<dbReference type="KEGG" id="tpf:TPHA_0C03290"/>
<dbReference type="Proteomes" id="UP000005666">
    <property type="component" value="Chromosome 3"/>
</dbReference>
<dbReference type="PANTHER" id="PTHR12967:SF0">
    <property type="entry name" value="PROTEIN SHQ1 HOMOLOG"/>
    <property type="match status" value="1"/>
</dbReference>
<dbReference type="PROSITE" id="PS51203">
    <property type="entry name" value="CS"/>
    <property type="match status" value="1"/>
</dbReference>
<proteinExistence type="inferred from homology"/>
<dbReference type="OrthoDB" id="73639at2759"/>